<evidence type="ECO:0000256" key="2">
    <source>
        <dbReference type="SAM" id="Phobius"/>
    </source>
</evidence>
<keyword evidence="4" id="KW-1185">Reference proteome</keyword>
<gene>
    <name evidence="3" type="ORF">BJ085DRAFT_27893</name>
</gene>
<dbReference type="EMBL" id="ML003045">
    <property type="protein sequence ID" value="RKP34853.1"/>
    <property type="molecule type" value="Genomic_DNA"/>
</dbReference>
<dbReference type="GO" id="GO:0031204">
    <property type="term" value="P:post-translational protein targeting to membrane, translocation"/>
    <property type="evidence" value="ECO:0007669"/>
    <property type="project" value="InterPro"/>
</dbReference>
<dbReference type="Proteomes" id="UP000268162">
    <property type="component" value="Unassembled WGS sequence"/>
</dbReference>
<keyword evidence="2" id="KW-0472">Membrane</keyword>
<name>A0A4P9ZNI7_9FUNG</name>
<dbReference type="Pfam" id="PF09802">
    <property type="entry name" value="Sec66"/>
    <property type="match status" value="1"/>
</dbReference>
<dbReference type="PANTHER" id="PTHR28229">
    <property type="entry name" value="TRANSLOCATION PROTEIN SEC66"/>
    <property type="match status" value="1"/>
</dbReference>
<dbReference type="GO" id="GO:0031207">
    <property type="term" value="C:Sec62/Sec63 complex"/>
    <property type="evidence" value="ECO:0007669"/>
    <property type="project" value="InterPro"/>
</dbReference>
<dbReference type="STRING" id="215637.A0A4P9ZNI7"/>
<protein>
    <submittedName>
        <fullName evidence="3">Pre protein translocase subunit Sec66-domain-containing protein</fullName>
    </submittedName>
</protein>
<evidence type="ECO:0000313" key="4">
    <source>
        <dbReference type="Proteomes" id="UP000268162"/>
    </source>
</evidence>
<dbReference type="PANTHER" id="PTHR28229:SF1">
    <property type="entry name" value="TRANSLOCATION PROTEIN SEC66"/>
    <property type="match status" value="1"/>
</dbReference>
<feature type="transmembrane region" description="Helical" evidence="2">
    <location>
        <begin position="6"/>
        <end position="25"/>
    </location>
</feature>
<proteinExistence type="predicted"/>
<keyword evidence="1" id="KW-0175">Coiled coil</keyword>
<keyword evidence="2" id="KW-1133">Transmembrane helix</keyword>
<accession>A0A4P9ZNI7</accession>
<feature type="coiled-coil region" evidence="1">
    <location>
        <begin position="166"/>
        <end position="193"/>
    </location>
</feature>
<dbReference type="AlphaFoldDB" id="A0A4P9ZNI7"/>
<dbReference type="OrthoDB" id="73168at2759"/>
<dbReference type="InterPro" id="IPR018624">
    <property type="entry name" value="Sec66"/>
</dbReference>
<organism evidence="3 4">
    <name type="scientific">Dimargaris cristalligena</name>
    <dbReference type="NCBI Taxonomy" id="215637"/>
    <lineage>
        <taxon>Eukaryota</taxon>
        <taxon>Fungi</taxon>
        <taxon>Fungi incertae sedis</taxon>
        <taxon>Zoopagomycota</taxon>
        <taxon>Kickxellomycotina</taxon>
        <taxon>Dimargaritomycetes</taxon>
        <taxon>Dimargaritales</taxon>
        <taxon>Dimargaritaceae</taxon>
        <taxon>Dimargaris</taxon>
    </lineage>
</organism>
<reference evidence="4" key="1">
    <citation type="journal article" date="2018" name="Nat. Microbiol.">
        <title>Leveraging single-cell genomics to expand the fungal tree of life.</title>
        <authorList>
            <person name="Ahrendt S.R."/>
            <person name="Quandt C.A."/>
            <person name="Ciobanu D."/>
            <person name="Clum A."/>
            <person name="Salamov A."/>
            <person name="Andreopoulos B."/>
            <person name="Cheng J.F."/>
            <person name="Woyke T."/>
            <person name="Pelin A."/>
            <person name="Henrissat B."/>
            <person name="Reynolds N.K."/>
            <person name="Benny G.L."/>
            <person name="Smith M.E."/>
            <person name="James T.Y."/>
            <person name="Grigoriev I.V."/>
        </authorList>
    </citation>
    <scope>NUCLEOTIDE SEQUENCE [LARGE SCALE GENOMIC DNA]</scope>
    <source>
        <strain evidence="4">RSA 468</strain>
    </source>
</reference>
<sequence length="211" mass="23762">MSSYVLLAGYAAGWAVVFGSFVSVYHRRKQTALNQLESWFPEHAERELYYELLDAGDQVPAAVLQSALIKRAVTDVGRAIDLQTKKQTLSALVKSGTIGDDVWSQFQAAEAELETEMMDLVQEANSLRPGWGQGIFQLASEMLGHQKIRELREKTERRAEGARRVLEENKDYYESLEAKIAAWKADEADLNAQNLIDESAIDKKKGLKKRK</sequence>
<evidence type="ECO:0000313" key="3">
    <source>
        <dbReference type="EMBL" id="RKP34853.1"/>
    </source>
</evidence>
<keyword evidence="2" id="KW-0812">Transmembrane</keyword>
<evidence type="ECO:0000256" key="1">
    <source>
        <dbReference type="SAM" id="Coils"/>
    </source>
</evidence>